<keyword evidence="6" id="KW-1185">Reference proteome</keyword>
<accession>A0AAN7K999</accession>
<evidence type="ECO:0000313" key="6">
    <source>
        <dbReference type="Proteomes" id="UP001345219"/>
    </source>
</evidence>
<dbReference type="InterPro" id="IPR045113">
    <property type="entry name" value="Rpb7-like"/>
</dbReference>
<comment type="function">
    <text evidence="4">DNA-dependent RNA polymerase which catalyzes the transcription of DNA into RNA using the four ribonucleoside triphosphates as substrates.</text>
</comment>
<dbReference type="PANTHER" id="PTHR12709">
    <property type="entry name" value="DNA-DIRECTED RNA POLYMERASE II, III"/>
    <property type="match status" value="1"/>
</dbReference>
<proteinExistence type="predicted"/>
<comment type="caution">
    <text evidence="5">The sequence shown here is derived from an EMBL/GenBank/DDBJ whole genome shotgun (WGS) entry which is preliminary data.</text>
</comment>
<evidence type="ECO:0000256" key="4">
    <source>
        <dbReference type="RuleBase" id="RU369086"/>
    </source>
</evidence>
<keyword evidence="3 4" id="KW-0804">Transcription</keyword>
<dbReference type="Gene3D" id="3.30.1490.120">
    <property type="entry name" value="RNA polymerase Rpb7-like, N-terminal domain"/>
    <property type="match status" value="1"/>
</dbReference>
<dbReference type="PANTHER" id="PTHR12709:SF6">
    <property type="entry name" value="DNA-DIRECTED RNA POLYMERASE SUBUNIT 7-LIKE PROTEIN"/>
    <property type="match status" value="1"/>
</dbReference>
<dbReference type="GO" id="GO:0000428">
    <property type="term" value="C:DNA-directed RNA polymerase complex"/>
    <property type="evidence" value="ECO:0007669"/>
    <property type="project" value="UniProtKB-KW"/>
</dbReference>
<dbReference type="EMBL" id="JAXIOK010000011">
    <property type="protein sequence ID" value="KAK4760208.1"/>
    <property type="molecule type" value="Genomic_DNA"/>
</dbReference>
<evidence type="ECO:0000313" key="5">
    <source>
        <dbReference type="EMBL" id="KAK4760208.1"/>
    </source>
</evidence>
<dbReference type="AlphaFoldDB" id="A0AAN7K999"/>
<keyword evidence="2 4" id="KW-0240">DNA-directed RNA polymerase</keyword>
<dbReference type="GO" id="GO:0005634">
    <property type="term" value="C:nucleus"/>
    <property type="evidence" value="ECO:0007669"/>
    <property type="project" value="UniProtKB-SubCell"/>
</dbReference>
<keyword evidence="4" id="KW-0539">Nucleus</keyword>
<dbReference type="GO" id="GO:0006352">
    <property type="term" value="P:DNA-templated transcription initiation"/>
    <property type="evidence" value="ECO:0007669"/>
    <property type="project" value="UniProtKB-UniRule"/>
</dbReference>
<reference evidence="5 6" key="1">
    <citation type="journal article" date="2023" name="Hortic Res">
        <title>Pangenome of water caltrop reveals structural variations and asymmetric subgenome divergence after allopolyploidization.</title>
        <authorList>
            <person name="Zhang X."/>
            <person name="Chen Y."/>
            <person name="Wang L."/>
            <person name="Yuan Y."/>
            <person name="Fang M."/>
            <person name="Shi L."/>
            <person name="Lu R."/>
            <person name="Comes H.P."/>
            <person name="Ma Y."/>
            <person name="Chen Y."/>
            <person name="Huang G."/>
            <person name="Zhou Y."/>
            <person name="Zheng Z."/>
            <person name="Qiu Y."/>
        </authorList>
    </citation>
    <scope>NUCLEOTIDE SEQUENCE [LARGE SCALE GENOMIC DNA]</scope>
    <source>
        <tissue evidence="5">Roots</tissue>
    </source>
</reference>
<dbReference type="Proteomes" id="UP001345219">
    <property type="component" value="Chromosome 17"/>
</dbReference>
<evidence type="ECO:0000256" key="3">
    <source>
        <dbReference type="ARBA" id="ARBA00023163"/>
    </source>
</evidence>
<organism evidence="5 6">
    <name type="scientific">Trapa incisa</name>
    <dbReference type="NCBI Taxonomy" id="236973"/>
    <lineage>
        <taxon>Eukaryota</taxon>
        <taxon>Viridiplantae</taxon>
        <taxon>Streptophyta</taxon>
        <taxon>Embryophyta</taxon>
        <taxon>Tracheophyta</taxon>
        <taxon>Spermatophyta</taxon>
        <taxon>Magnoliopsida</taxon>
        <taxon>eudicotyledons</taxon>
        <taxon>Gunneridae</taxon>
        <taxon>Pentapetalae</taxon>
        <taxon>rosids</taxon>
        <taxon>malvids</taxon>
        <taxon>Myrtales</taxon>
        <taxon>Lythraceae</taxon>
        <taxon>Trapa</taxon>
    </lineage>
</organism>
<dbReference type="SUPFAM" id="SSF88798">
    <property type="entry name" value="N-terminal, heterodimerisation domain of RBP7 (RpoE)"/>
    <property type="match status" value="1"/>
</dbReference>
<dbReference type="InterPro" id="IPR012340">
    <property type="entry name" value="NA-bd_OB-fold"/>
</dbReference>
<protein>
    <recommendedName>
        <fullName evidence="4">DNA-directed RNA polymerase subunit</fullName>
    </recommendedName>
</protein>
<sequence>MFSEVELLRTVIMLQKNLGQDKLASQRCIVTQLLRRLSMEKASEHEGYFLNVTGLKRIGKGQAIGRSGYTFFPVKFTCRTFMPVPGETLQGVVYRVCRTGAFMSCGPVNVVFLSTLKMPGYHYVAGEEPFFLGSDLSKIETGVVVQFVVLAVRWIENVYGRKELQMLASILGDNLGPISLCEW</sequence>
<dbReference type="GO" id="GO:0003697">
    <property type="term" value="F:single-stranded DNA binding"/>
    <property type="evidence" value="ECO:0007669"/>
    <property type="project" value="TreeGrafter"/>
</dbReference>
<dbReference type="InterPro" id="IPR036898">
    <property type="entry name" value="RNA_pol_Rpb7-like_N_sf"/>
</dbReference>
<dbReference type="GO" id="GO:0003727">
    <property type="term" value="F:single-stranded RNA binding"/>
    <property type="evidence" value="ECO:0007669"/>
    <property type="project" value="TreeGrafter"/>
</dbReference>
<dbReference type="SUPFAM" id="SSF50249">
    <property type="entry name" value="Nucleic acid-binding proteins"/>
    <property type="match status" value="1"/>
</dbReference>
<dbReference type="Gene3D" id="2.40.50.140">
    <property type="entry name" value="Nucleic acid-binding proteins"/>
    <property type="match status" value="1"/>
</dbReference>
<gene>
    <name evidence="5" type="ORF">SAY87_023339</name>
</gene>
<evidence type="ECO:0000256" key="1">
    <source>
        <dbReference type="ARBA" id="ARBA00004123"/>
    </source>
</evidence>
<evidence type="ECO:0000256" key="2">
    <source>
        <dbReference type="ARBA" id="ARBA00022478"/>
    </source>
</evidence>
<name>A0AAN7K999_9MYRT</name>
<comment type="subcellular location">
    <subcellularLocation>
        <location evidence="1 4">Nucleus</location>
    </subcellularLocation>
</comment>